<feature type="compositionally biased region" description="Basic and acidic residues" evidence="1">
    <location>
        <begin position="1"/>
        <end position="17"/>
    </location>
</feature>
<organism evidence="2 3">
    <name type="scientific">Trichonephila clavata</name>
    <name type="common">Joro spider</name>
    <name type="synonym">Nephila clavata</name>
    <dbReference type="NCBI Taxonomy" id="2740835"/>
    <lineage>
        <taxon>Eukaryota</taxon>
        <taxon>Metazoa</taxon>
        <taxon>Ecdysozoa</taxon>
        <taxon>Arthropoda</taxon>
        <taxon>Chelicerata</taxon>
        <taxon>Arachnida</taxon>
        <taxon>Araneae</taxon>
        <taxon>Araneomorphae</taxon>
        <taxon>Entelegynae</taxon>
        <taxon>Araneoidea</taxon>
        <taxon>Nephilidae</taxon>
        <taxon>Trichonephila</taxon>
    </lineage>
</organism>
<gene>
    <name evidence="2" type="ORF">TNCT_319711</name>
</gene>
<dbReference type="AlphaFoldDB" id="A0A8X6LJN8"/>
<accession>A0A8X6LJN8</accession>
<proteinExistence type="predicted"/>
<name>A0A8X6LJN8_TRICU</name>
<evidence type="ECO:0000313" key="3">
    <source>
        <dbReference type="Proteomes" id="UP000887116"/>
    </source>
</evidence>
<sequence>MREAKARAGERNKHANYDPDAELSGKPRSTWAGVLDRQSAGKSKHYFSDGSFFPPPISFSLSSFSAWVDPTADQVLVKRRRLCPFKQSRDFNVSDCFSHRFFFPVSCLCRDHNFTPSSLEMLIFVHTADGVWR</sequence>
<protein>
    <submittedName>
        <fullName evidence="2">Uncharacterized protein</fullName>
    </submittedName>
</protein>
<feature type="region of interest" description="Disordered" evidence="1">
    <location>
        <begin position="1"/>
        <end position="30"/>
    </location>
</feature>
<keyword evidence="3" id="KW-1185">Reference proteome</keyword>
<evidence type="ECO:0000256" key="1">
    <source>
        <dbReference type="SAM" id="MobiDB-lite"/>
    </source>
</evidence>
<dbReference type="EMBL" id="BMAO01006715">
    <property type="protein sequence ID" value="GFR10827.1"/>
    <property type="molecule type" value="Genomic_DNA"/>
</dbReference>
<evidence type="ECO:0000313" key="2">
    <source>
        <dbReference type="EMBL" id="GFR10827.1"/>
    </source>
</evidence>
<dbReference type="Proteomes" id="UP000887116">
    <property type="component" value="Unassembled WGS sequence"/>
</dbReference>
<comment type="caution">
    <text evidence="2">The sequence shown here is derived from an EMBL/GenBank/DDBJ whole genome shotgun (WGS) entry which is preliminary data.</text>
</comment>
<reference evidence="2" key="1">
    <citation type="submission" date="2020-07" db="EMBL/GenBank/DDBJ databases">
        <title>Multicomponent nature underlies the extraordinary mechanical properties of spider dragline silk.</title>
        <authorList>
            <person name="Kono N."/>
            <person name="Nakamura H."/>
            <person name="Mori M."/>
            <person name="Yoshida Y."/>
            <person name="Ohtoshi R."/>
            <person name="Malay A.D."/>
            <person name="Moran D.A.P."/>
            <person name="Tomita M."/>
            <person name="Numata K."/>
            <person name="Arakawa K."/>
        </authorList>
    </citation>
    <scope>NUCLEOTIDE SEQUENCE</scope>
</reference>